<gene>
    <name evidence="1" type="ORF">GJ744_005478</name>
</gene>
<reference evidence="1" key="1">
    <citation type="submission" date="2020-02" db="EMBL/GenBank/DDBJ databases">
        <authorList>
            <person name="Palmer J.M."/>
        </authorList>
    </citation>
    <scope>NUCLEOTIDE SEQUENCE</scope>
    <source>
        <strain evidence="1">EPUS1.4</strain>
        <tissue evidence="1">Thallus</tissue>
    </source>
</reference>
<organism evidence="1 2">
    <name type="scientific">Endocarpon pusillum</name>
    <dbReference type="NCBI Taxonomy" id="364733"/>
    <lineage>
        <taxon>Eukaryota</taxon>
        <taxon>Fungi</taxon>
        <taxon>Dikarya</taxon>
        <taxon>Ascomycota</taxon>
        <taxon>Pezizomycotina</taxon>
        <taxon>Eurotiomycetes</taxon>
        <taxon>Chaetothyriomycetidae</taxon>
        <taxon>Verrucariales</taxon>
        <taxon>Verrucariaceae</taxon>
        <taxon>Endocarpon</taxon>
    </lineage>
</organism>
<accession>A0A8H7DYD8</accession>
<dbReference type="AlphaFoldDB" id="A0A8H7DYD8"/>
<evidence type="ECO:0000313" key="2">
    <source>
        <dbReference type="Proteomes" id="UP000606974"/>
    </source>
</evidence>
<evidence type="ECO:0000313" key="1">
    <source>
        <dbReference type="EMBL" id="KAF7502587.1"/>
    </source>
</evidence>
<protein>
    <submittedName>
        <fullName evidence="1">Uncharacterized protein</fullName>
    </submittedName>
</protein>
<dbReference type="Proteomes" id="UP000606974">
    <property type="component" value="Unassembled WGS sequence"/>
</dbReference>
<name>A0A8H7DYD8_9EURO</name>
<comment type="caution">
    <text evidence="1">The sequence shown here is derived from an EMBL/GenBank/DDBJ whole genome shotgun (WGS) entry which is preliminary data.</text>
</comment>
<sequence length="91" mass="10017">MCELAIPKDIEDCLALEVAWIIMPRSTFWRCRSYQGTLLKPVPLEHCTAHLPQSVALGKLVVWEVVGMIALPGTKVLGQEEAAGMTRLPGM</sequence>
<proteinExistence type="predicted"/>
<keyword evidence="2" id="KW-1185">Reference proteome</keyword>
<dbReference type="EMBL" id="JAACFV010000237">
    <property type="protein sequence ID" value="KAF7502587.1"/>
    <property type="molecule type" value="Genomic_DNA"/>
</dbReference>